<accession>A0A7K1XZT3</accession>
<feature type="signal peptide" evidence="1">
    <location>
        <begin position="1"/>
        <end position="17"/>
    </location>
</feature>
<comment type="caution">
    <text evidence="2">The sequence shown here is derived from an EMBL/GenBank/DDBJ whole genome shotgun (WGS) entry which is preliminary data.</text>
</comment>
<evidence type="ECO:0000313" key="3">
    <source>
        <dbReference type="Proteomes" id="UP000451233"/>
    </source>
</evidence>
<evidence type="ECO:0000256" key="1">
    <source>
        <dbReference type="SAM" id="SignalP"/>
    </source>
</evidence>
<reference evidence="2 3" key="1">
    <citation type="submission" date="2019-11" db="EMBL/GenBank/DDBJ databases">
        <title>Pedobacter sp. HMF7056 Genome sequencing and assembly.</title>
        <authorList>
            <person name="Kang H."/>
            <person name="Kim H."/>
            <person name="Joh K."/>
        </authorList>
    </citation>
    <scope>NUCLEOTIDE SEQUENCE [LARGE SCALE GENOMIC DNA]</scope>
    <source>
        <strain evidence="2 3">HMF7056</strain>
    </source>
</reference>
<sequence>MKIIKYALILASLNSFAQTSTTKVNVGVIYPVSSNGSHAPLDTNHFSLNLIGGVSAGEQGLVFAGLSNVVHHDAKGLQFAGFSNHIGGKADGMAFAGFANTYAEGRGFQFAGFTNVASGNVNGGQFAGFLNKCADIKGAQFAGFANVAGNAEGLQFAGFINTAVKVTGSQFAGFANAARQDITGSQFAGFVNTARNVAGSQFAGFINVAKKVKGAQFSGFINVADSSDCPVGILNLIKNGEKSIAFTIDENQTALVTFRSGGKMMYGILGGGYNFNNEEEKYAFEAGFGAHFFESNFFRLNIEASSMLLEDFRHGETFNSSLRMMPALKFGDHLELIGGPALHYVNSNTEEGRKLSDHYIDSWTNRWSHNFQGFYIGYTAGLNIIF</sequence>
<name>A0A7K1XZT3_9SPHI</name>
<proteinExistence type="predicted"/>
<dbReference type="RefSeq" id="WP_160907331.1">
    <property type="nucleotide sequence ID" value="NZ_WVHS01000003.1"/>
</dbReference>
<evidence type="ECO:0000313" key="2">
    <source>
        <dbReference type="EMBL" id="MXV16327.1"/>
    </source>
</evidence>
<dbReference type="EMBL" id="WVHS01000003">
    <property type="protein sequence ID" value="MXV16327.1"/>
    <property type="molecule type" value="Genomic_DNA"/>
</dbReference>
<organism evidence="2 3">
    <name type="scientific">Hufsiella ginkgonis</name>
    <dbReference type="NCBI Taxonomy" id="2695274"/>
    <lineage>
        <taxon>Bacteria</taxon>
        <taxon>Pseudomonadati</taxon>
        <taxon>Bacteroidota</taxon>
        <taxon>Sphingobacteriia</taxon>
        <taxon>Sphingobacteriales</taxon>
        <taxon>Sphingobacteriaceae</taxon>
        <taxon>Hufsiella</taxon>
    </lineage>
</organism>
<dbReference type="AlphaFoldDB" id="A0A7K1XZT3"/>
<protein>
    <submittedName>
        <fullName evidence="2">Uncharacterized protein</fullName>
    </submittedName>
</protein>
<dbReference type="Proteomes" id="UP000451233">
    <property type="component" value="Unassembled WGS sequence"/>
</dbReference>
<feature type="chain" id="PRO_5029447399" evidence="1">
    <location>
        <begin position="18"/>
        <end position="386"/>
    </location>
</feature>
<keyword evidence="1" id="KW-0732">Signal</keyword>
<keyword evidence="3" id="KW-1185">Reference proteome</keyword>
<gene>
    <name evidence="2" type="ORF">GS398_13520</name>
</gene>